<gene>
    <name evidence="16" type="primary">coaX</name>
    <name evidence="17" type="ORF">SAMN05660652_00103</name>
</gene>
<evidence type="ECO:0000256" key="10">
    <source>
        <dbReference type="ARBA" id="ARBA00022777"/>
    </source>
</evidence>
<dbReference type="GO" id="GO:0015937">
    <property type="term" value="P:coenzyme A biosynthetic process"/>
    <property type="evidence" value="ECO:0007669"/>
    <property type="project" value="UniProtKB-UniRule"/>
</dbReference>
<evidence type="ECO:0000256" key="9">
    <source>
        <dbReference type="ARBA" id="ARBA00022741"/>
    </source>
</evidence>
<dbReference type="STRING" id="83767.SAMN05660652_00103"/>
<sequence length="238" mass="25167">MIVAIDIGNTRVKVGVREGKDWLMRTALPTPEAARLAELAAEWPNGTQVVASNVAGEAVESAVTQALAGRHPLRWLRSSREACGVRSSYEFPEKLGADRWAALIGARAQHASDCLVVCAGTATTVDHLDANGVFRGGLILPGIDLMRSSLARNTAQLPFAEGVCSEHPRSTVDAIVSGCLFAQTGAIERMFSHVAGEPDALCLITGGAAAAIVPHLRIPCRPAENLILEGLLRFAREG</sequence>
<dbReference type="Proteomes" id="UP000198607">
    <property type="component" value="Unassembled WGS sequence"/>
</dbReference>
<dbReference type="GO" id="GO:0004594">
    <property type="term" value="F:pantothenate kinase activity"/>
    <property type="evidence" value="ECO:0007669"/>
    <property type="project" value="UniProtKB-UniRule"/>
</dbReference>
<evidence type="ECO:0000313" key="17">
    <source>
        <dbReference type="EMBL" id="SDG55183.1"/>
    </source>
</evidence>
<keyword evidence="12 16" id="KW-0630">Potassium</keyword>
<feature type="binding site" evidence="16">
    <location>
        <position position="89"/>
    </location>
    <ligand>
        <name>substrate</name>
    </ligand>
</feature>
<dbReference type="InterPro" id="IPR043129">
    <property type="entry name" value="ATPase_NBD"/>
</dbReference>
<evidence type="ECO:0000256" key="14">
    <source>
        <dbReference type="ARBA" id="ARBA00038036"/>
    </source>
</evidence>
<evidence type="ECO:0000256" key="12">
    <source>
        <dbReference type="ARBA" id="ARBA00022958"/>
    </source>
</evidence>
<evidence type="ECO:0000256" key="7">
    <source>
        <dbReference type="ARBA" id="ARBA00022490"/>
    </source>
</evidence>
<dbReference type="CDD" id="cd24015">
    <property type="entry name" value="ASKHA_NBD_PanK-III"/>
    <property type="match status" value="1"/>
</dbReference>
<comment type="similarity">
    <text evidence="14 16">Belongs to the type III pantothenate kinase family.</text>
</comment>
<evidence type="ECO:0000256" key="1">
    <source>
        <dbReference type="ARBA" id="ARBA00001206"/>
    </source>
</evidence>
<keyword evidence="9 16" id="KW-0547">Nucleotide-binding</keyword>
<comment type="function">
    <text evidence="16">Catalyzes the phosphorylation of pantothenate (Pan), the first step in CoA biosynthesis.</text>
</comment>
<evidence type="ECO:0000256" key="4">
    <source>
        <dbReference type="ARBA" id="ARBA00005225"/>
    </source>
</evidence>
<feature type="binding site" evidence="16">
    <location>
        <begin position="96"/>
        <end position="99"/>
    </location>
    <ligand>
        <name>substrate</name>
    </ligand>
</feature>
<comment type="catalytic activity">
    <reaction evidence="1 16">
        <text>(R)-pantothenate + ATP = (R)-4'-phosphopantothenate + ADP + H(+)</text>
        <dbReference type="Rhea" id="RHEA:16373"/>
        <dbReference type="ChEBI" id="CHEBI:10986"/>
        <dbReference type="ChEBI" id="CHEBI:15378"/>
        <dbReference type="ChEBI" id="CHEBI:29032"/>
        <dbReference type="ChEBI" id="CHEBI:30616"/>
        <dbReference type="ChEBI" id="CHEBI:456216"/>
        <dbReference type="EC" id="2.7.1.33"/>
    </reaction>
</comment>
<evidence type="ECO:0000256" key="6">
    <source>
        <dbReference type="ARBA" id="ARBA00012102"/>
    </source>
</evidence>
<feature type="binding site" evidence="16">
    <location>
        <begin position="6"/>
        <end position="13"/>
    </location>
    <ligand>
        <name>ATP</name>
        <dbReference type="ChEBI" id="CHEBI:30616"/>
    </ligand>
</feature>
<feature type="binding site" evidence="16">
    <location>
        <position position="121"/>
    </location>
    <ligand>
        <name>ATP</name>
        <dbReference type="ChEBI" id="CHEBI:30616"/>
    </ligand>
</feature>
<protein>
    <recommendedName>
        <fullName evidence="15 16">Type III pantothenate kinase</fullName>
        <ecNumber evidence="6 16">2.7.1.33</ecNumber>
    </recommendedName>
    <alternativeName>
        <fullName evidence="16">PanK-III</fullName>
    </alternativeName>
    <alternativeName>
        <fullName evidence="16">Pantothenic acid kinase</fullName>
    </alternativeName>
</protein>
<feature type="binding site" evidence="16">
    <location>
        <position position="171"/>
    </location>
    <ligand>
        <name>substrate</name>
    </ligand>
</feature>
<dbReference type="RefSeq" id="WP_091931758.1">
    <property type="nucleotide sequence ID" value="NZ_FNCY01000001.1"/>
</dbReference>
<dbReference type="EMBL" id="FNCY01000001">
    <property type="protein sequence ID" value="SDG55183.1"/>
    <property type="molecule type" value="Genomic_DNA"/>
</dbReference>
<comment type="cofactor">
    <cofactor evidence="16">
        <name>NH4(+)</name>
        <dbReference type="ChEBI" id="CHEBI:28938"/>
    </cofactor>
    <cofactor evidence="16">
        <name>K(+)</name>
        <dbReference type="ChEBI" id="CHEBI:29103"/>
    </cofactor>
    <text evidence="16">A monovalent cation. Ammonium or potassium.</text>
</comment>
<dbReference type="EC" id="2.7.1.33" evidence="6 16"/>
<comment type="caution">
    <text evidence="16">Lacks conserved residue(s) required for the propagation of feature annotation.</text>
</comment>
<evidence type="ECO:0000256" key="13">
    <source>
        <dbReference type="ARBA" id="ARBA00022993"/>
    </source>
</evidence>
<keyword evidence="10 16" id="KW-0418">Kinase</keyword>
<comment type="subcellular location">
    <subcellularLocation>
        <location evidence="3 16">Cytoplasm</location>
    </subcellularLocation>
</comment>
<evidence type="ECO:0000256" key="8">
    <source>
        <dbReference type="ARBA" id="ARBA00022679"/>
    </source>
</evidence>
<dbReference type="OrthoDB" id="9781305at2"/>
<keyword evidence="11 16" id="KW-0067">ATP-binding</keyword>
<keyword evidence="8 16" id="KW-0808">Transferase</keyword>
<dbReference type="HAMAP" id="MF_01274">
    <property type="entry name" value="Pantothen_kinase_3"/>
    <property type="match status" value="1"/>
</dbReference>
<evidence type="ECO:0000256" key="5">
    <source>
        <dbReference type="ARBA" id="ARBA00011738"/>
    </source>
</evidence>
<keyword evidence="18" id="KW-1185">Reference proteome</keyword>
<dbReference type="SUPFAM" id="SSF53067">
    <property type="entry name" value="Actin-like ATPase domain"/>
    <property type="match status" value="2"/>
</dbReference>
<feature type="active site" description="Proton acceptor" evidence="16">
    <location>
        <position position="98"/>
    </location>
</feature>
<reference evidence="17 18" key="1">
    <citation type="submission" date="2016-10" db="EMBL/GenBank/DDBJ databases">
        <authorList>
            <person name="de Groot N.N."/>
        </authorList>
    </citation>
    <scope>NUCLEOTIDE SEQUENCE [LARGE SCALE GENOMIC DNA]</scope>
    <source>
        <strain evidence="17 18">DSM 5885</strain>
    </source>
</reference>
<organism evidence="17 18">
    <name type="scientific">Propionivibrio dicarboxylicus</name>
    <dbReference type="NCBI Taxonomy" id="83767"/>
    <lineage>
        <taxon>Bacteria</taxon>
        <taxon>Pseudomonadati</taxon>
        <taxon>Pseudomonadota</taxon>
        <taxon>Betaproteobacteria</taxon>
        <taxon>Rhodocyclales</taxon>
        <taxon>Rhodocyclaceae</taxon>
        <taxon>Propionivibrio</taxon>
    </lineage>
</organism>
<evidence type="ECO:0000256" key="3">
    <source>
        <dbReference type="ARBA" id="ARBA00004496"/>
    </source>
</evidence>
<dbReference type="UniPathway" id="UPA00241">
    <property type="reaction ID" value="UER00352"/>
</dbReference>
<dbReference type="Pfam" id="PF03309">
    <property type="entry name" value="Pan_kinase"/>
    <property type="match status" value="1"/>
</dbReference>
<comment type="subunit">
    <text evidence="5 16">Homodimer.</text>
</comment>
<dbReference type="AlphaFoldDB" id="A0A1G7V5Z4"/>
<dbReference type="PANTHER" id="PTHR34265">
    <property type="entry name" value="TYPE III PANTOTHENATE KINASE"/>
    <property type="match status" value="1"/>
</dbReference>
<evidence type="ECO:0000256" key="2">
    <source>
        <dbReference type="ARBA" id="ARBA00001958"/>
    </source>
</evidence>
<keyword evidence="7 16" id="KW-0963">Cytoplasm</keyword>
<evidence type="ECO:0000256" key="11">
    <source>
        <dbReference type="ARBA" id="ARBA00022840"/>
    </source>
</evidence>
<comment type="pathway">
    <text evidence="4 16">Cofactor biosynthesis; coenzyme A biosynthesis; CoA from (R)-pantothenate: step 1/5.</text>
</comment>
<proteinExistence type="inferred from homology"/>
<evidence type="ECO:0000256" key="16">
    <source>
        <dbReference type="HAMAP-Rule" id="MF_01274"/>
    </source>
</evidence>
<keyword evidence="13 16" id="KW-0173">Coenzyme A biosynthesis</keyword>
<name>A0A1G7V5Z4_9RHOO</name>
<dbReference type="NCBIfam" id="TIGR00671">
    <property type="entry name" value="baf"/>
    <property type="match status" value="1"/>
</dbReference>
<evidence type="ECO:0000256" key="15">
    <source>
        <dbReference type="ARBA" id="ARBA00040883"/>
    </source>
</evidence>
<dbReference type="Gene3D" id="3.30.420.40">
    <property type="match status" value="2"/>
</dbReference>
<dbReference type="GO" id="GO:0005524">
    <property type="term" value="F:ATP binding"/>
    <property type="evidence" value="ECO:0007669"/>
    <property type="project" value="UniProtKB-UniRule"/>
</dbReference>
<accession>A0A1G7V5Z4</accession>
<dbReference type="GO" id="GO:0005737">
    <property type="term" value="C:cytoplasm"/>
    <property type="evidence" value="ECO:0007669"/>
    <property type="project" value="UniProtKB-SubCell"/>
</dbReference>
<dbReference type="PANTHER" id="PTHR34265:SF1">
    <property type="entry name" value="TYPE III PANTOTHENATE KINASE"/>
    <property type="match status" value="1"/>
</dbReference>
<comment type="cofactor">
    <cofactor evidence="2">
        <name>K(+)</name>
        <dbReference type="ChEBI" id="CHEBI:29103"/>
    </cofactor>
</comment>
<evidence type="ECO:0000313" key="18">
    <source>
        <dbReference type="Proteomes" id="UP000198607"/>
    </source>
</evidence>
<dbReference type="InterPro" id="IPR004619">
    <property type="entry name" value="Type_III_PanK"/>
</dbReference>